<sequence>MSKIKFTAEKNEGLSFTYTEGTFTVVIQAFEWVEPSVQGKKPYYKVTFRGDFGTDTKTYGFRMFDTAFGRADLYDLAEAVGLDPKGEMDTEDFIDRYVNITLEEGEPYNDKPQWDVVAIEPAGDVEDDEDDYADDDDEDDEWDD</sequence>
<feature type="compositionally biased region" description="Acidic residues" evidence="1">
    <location>
        <begin position="123"/>
        <end position="144"/>
    </location>
</feature>
<organism evidence="2">
    <name type="scientific">Siphoviridae sp. ctK0l2</name>
    <dbReference type="NCBI Taxonomy" id="2826243"/>
    <lineage>
        <taxon>Viruses</taxon>
        <taxon>Duplodnaviria</taxon>
        <taxon>Heunggongvirae</taxon>
        <taxon>Uroviricota</taxon>
        <taxon>Caudoviricetes</taxon>
    </lineage>
</organism>
<evidence type="ECO:0000313" key="2">
    <source>
        <dbReference type="EMBL" id="DAD94746.1"/>
    </source>
</evidence>
<accession>A0A8S5NKD3</accession>
<dbReference type="EMBL" id="BK015181">
    <property type="protein sequence ID" value="DAD94746.1"/>
    <property type="molecule type" value="Genomic_DNA"/>
</dbReference>
<reference evidence="2" key="1">
    <citation type="journal article" date="2021" name="Proc. Natl. Acad. Sci. U.S.A.">
        <title>A Catalog of Tens of Thousands of Viruses from Human Metagenomes Reveals Hidden Associations with Chronic Diseases.</title>
        <authorList>
            <person name="Tisza M.J."/>
            <person name="Buck C.B."/>
        </authorList>
    </citation>
    <scope>NUCLEOTIDE SEQUENCE</scope>
    <source>
        <strain evidence="2">CtK0l2</strain>
    </source>
</reference>
<proteinExistence type="predicted"/>
<protein>
    <submittedName>
        <fullName evidence="2">Uncharacterized protein</fullName>
    </submittedName>
</protein>
<name>A0A8S5NKD3_9CAUD</name>
<feature type="region of interest" description="Disordered" evidence="1">
    <location>
        <begin position="120"/>
        <end position="144"/>
    </location>
</feature>
<evidence type="ECO:0000256" key="1">
    <source>
        <dbReference type="SAM" id="MobiDB-lite"/>
    </source>
</evidence>